<evidence type="ECO:0000256" key="2">
    <source>
        <dbReference type="SAM" id="SignalP"/>
    </source>
</evidence>
<keyword evidence="1" id="KW-0812">Transmembrane</keyword>
<evidence type="ECO:0000256" key="1">
    <source>
        <dbReference type="SAM" id="Phobius"/>
    </source>
</evidence>
<evidence type="ECO:0000313" key="3">
    <source>
        <dbReference type="EMBL" id="MEK8126496.1"/>
    </source>
</evidence>
<dbReference type="EMBL" id="JBBPCC010000001">
    <property type="protein sequence ID" value="MEK8126496.1"/>
    <property type="molecule type" value="Genomic_DNA"/>
</dbReference>
<dbReference type="Proteomes" id="UP001469365">
    <property type="component" value="Unassembled WGS sequence"/>
</dbReference>
<keyword evidence="2" id="KW-0732">Signal</keyword>
<accession>A0ABU9DE00</accession>
<feature type="chain" id="PRO_5047339034" description="DUF2334 domain-containing protein" evidence="2">
    <location>
        <begin position="28"/>
        <end position="525"/>
    </location>
</feature>
<dbReference type="RefSeq" id="WP_341413552.1">
    <property type="nucleotide sequence ID" value="NZ_JBBPCC010000001.1"/>
</dbReference>
<comment type="caution">
    <text evidence="3">The sequence shown here is derived from an EMBL/GenBank/DDBJ whole genome shotgun (WGS) entry which is preliminary data.</text>
</comment>
<protein>
    <recommendedName>
        <fullName evidence="5">DUF2334 domain-containing protein</fullName>
    </recommendedName>
</protein>
<reference evidence="3 4" key="1">
    <citation type="submission" date="2024-04" db="EMBL/GenBank/DDBJ databases">
        <title>draft genome sequnece of Paenibacillus filicis.</title>
        <authorList>
            <person name="Kim D.-U."/>
        </authorList>
    </citation>
    <scope>NUCLEOTIDE SEQUENCE [LARGE SCALE GENOMIC DNA]</scope>
    <source>
        <strain evidence="3 4">KACC14197</strain>
    </source>
</reference>
<keyword evidence="4" id="KW-1185">Reference proteome</keyword>
<evidence type="ECO:0000313" key="4">
    <source>
        <dbReference type="Proteomes" id="UP001469365"/>
    </source>
</evidence>
<evidence type="ECO:0008006" key="5">
    <source>
        <dbReference type="Google" id="ProtNLM"/>
    </source>
</evidence>
<proteinExistence type="predicted"/>
<name>A0ABU9DE00_9BACL</name>
<keyword evidence="1" id="KW-1133">Transmembrane helix</keyword>
<feature type="signal peptide" evidence="2">
    <location>
        <begin position="1"/>
        <end position="27"/>
    </location>
</feature>
<keyword evidence="1" id="KW-0472">Membrane</keyword>
<organism evidence="3 4">
    <name type="scientific">Paenibacillus filicis</name>
    <dbReference type="NCBI Taxonomy" id="669464"/>
    <lineage>
        <taxon>Bacteria</taxon>
        <taxon>Bacillati</taxon>
        <taxon>Bacillota</taxon>
        <taxon>Bacilli</taxon>
        <taxon>Bacillales</taxon>
        <taxon>Paenibacillaceae</taxon>
        <taxon>Paenibacillus</taxon>
    </lineage>
</organism>
<gene>
    <name evidence="3" type="ORF">WMW72_01060</name>
</gene>
<sequence>MLRKKAIPMLLLSLCFLLASACFSVQASANGIHQDSPPKQVLLIYDSLSLETRKEGNVEAIQRLLAAFSVQVTLTSFDRYEAGTLKKYDYLIAVRNAQDLPELPAVFDRDFAAYSGHYLHVGQHVPDQAAQALELQEEPGGRDTARLTLGQFSQSPMIVEQLPYIVRYAGKAYGSWSSGSRSKPSPYGVANGRYGYVPYLEKGNLSELGLSYLLQDWLASDGQSQYYAVFKDIYPFSDLGLLKRLADQLYESGIPFIASIQPVLSNFDYPAMQRYMETLKYVQSRNGSLVVNAPFVASTISQNITTLKDEMSSFIDVLAEHGIAPLGIGAEMYWTYDEHYTARGMSFFDSIVMFPNERVMYRAPTDTAKTFATSFYTVESGKLEAYGEAARSGEPLPMNTALVFRFPQDEQQLKETVATLQSDWRTFGDYKNTAHAVRTDKHDIRSSRGILQINGRTLVLNTTMESVDSNHTYIQEGPKSLDTLFTVQNNIFIVLIITTLMIFGGFLIVGYRLYKRKYIHPERKL</sequence>
<dbReference type="PROSITE" id="PS51257">
    <property type="entry name" value="PROKAR_LIPOPROTEIN"/>
    <property type="match status" value="1"/>
</dbReference>
<feature type="transmembrane region" description="Helical" evidence="1">
    <location>
        <begin position="491"/>
        <end position="514"/>
    </location>
</feature>